<comment type="caution">
    <text evidence="4">The sequence shown here is derived from an EMBL/GenBank/DDBJ whole genome shotgun (WGS) entry which is preliminary data.</text>
</comment>
<evidence type="ECO:0000256" key="1">
    <source>
        <dbReference type="ARBA" id="ARBA00022630"/>
    </source>
</evidence>
<keyword evidence="1" id="KW-0285">Flavoprotein</keyword>
<evidence type="ECO:0000256" key="2">
    <source>
        <dbReference type="ARBA" id="ARBA00022643"/>
    </source>
</evidence>
<protein>
    <submittedName>
        <fullName evidence="4">NADPH-dependent FMN reductase</fullName>
    </submittedName>
</protein>
<dbReference type="RefSeq" id="WP_120165986.1">
    <property type="nucleotide sequence ID" value="NZ_MCIB01000001.1"/>
</dbReference>
<feature type="domain" description="NADPH-dependent FMN reductase-like" evidence="3">
    <location>
        <begin position="3"/>
        <end position="130"/>
    </location>
</feature>
<dbReference type="InterPro" id="IPR029039">
    <property type="entry name" value="Flavoprotein-like_sf"/>
</dbReference>
<sequence>MNKVLAIMGSPRKGKNTDILLNMVIKGIKKNGNNVEKIYLSDMELNPCTGCNYCAKRGECVINDDIQKLYDKFNDSDGIILASPLYFNTVSSIAKIMIDRCQVYWSNKFVLKNPYIDTTKDRIGMFICVGGAPYNRKHFDGCFPVIDLFFKAINTTYKYNILVSDTDKVPVWNRKDILAKAYSMGNKFFD</sequence>
<accession>A0A419T9X5</accession>
<evidence type="ECO:0000259" key="3">
    <source>
        <dbReference type="Pfam" id="PF03358"/>
    </source>
</evidence>
<dbReference type="Gene3D" id="3.40.50.360">
    <property type="match status" value="1"/>
</dbReference>
<dbReference type="GO" id="GO:0016491">
    <property type="term" value="F:oxidoreductase activity"/>
    <property type="evidence" value="ECO:0007669"/>
    <property type="project" value="InterPro"/>
</dbReference>
<keyword evidence="2" id="KW-0288">FMN</keyword>
<dbReference type="PANTHER" id="PTHR43278">
    <property type="entry name" value="NAD(P)H-DEPENDENT FMN-CONTAINING OXIDOREDUCTASE YWQN-RELATED"/>
    <property type="match status" value="1"/>
</dbReference>
<gene>
    <name evidence="4" type="ORF">BET03_00110</name>
</gene>
<organism evidence="4 5">
    <name type="scientific">Thermohalobacter berrensis</name>
    <dbReference type="NCBI Taxonomy" id="99594"/>
    <lineage>
        <taxon>Bacteria</taxon>
        <taxon>Bacillati</taxon>
        <taxon>Bacillota</taxon>
        <taxon>Tissierellia</taxon>
        <taxon>Tissierellales</taxon>
        <taxon>Thermohalobacteraceae</taxon>
        <taxon>Thermohalobacter</taxon>
    </lineage>
</organism>
<dbReference type="OrthoDB" id="9805976at2"/>
<proteinExistence type="predicted"/>
<keyword evidence="5" id="KW-1185">Reference proteome</keyword>
<dbReference type="SUPFAM" id="SSF52218">
    <property type="entry name" value="Flavoproteins"/>
    <property type="match status" value="1"/>
</dbReference>
<dbReference type="AlphaFoldDB" id="A0A419T9X5"/>
<reference evidence="4 5" key="1">
    <citation type="submission" date="2016-08" db="EMBL/GenBank/DDBJ databases">
        <title>Novel Firmicutes and Novel Genomes.</title>
        <authorList>
            <person name="Poppleton D.I."/>
            <person name="Gribaldo S."/>
        </authorList>
    </citation>
    <scope>NUCLEOTIDE SEQUENCE [LARGE SCALE GENOMIC DNA]</scope>
    <source>
        <strain evidence="4 5">CTT3</strain>
    </source>
</reference>
<evidence type="ECO:0000313" key="5">
    <source>
        <dbReference type="Proteomes" id="UP000284177"/>
    </source>
</evidence>
<evidence type="ECO:0000313" key="4">
    <source>
        <dbReference type="EMBL" id="RKD34272.1"/>
    </source>
</evidence>
<dbReference type="EMBL" id="MCIB01000001">
    <property type="protein sequence ID" value="RKD34272.1"/>
    <property type="molecule type" value="Genomic_DNA"/>
</dbReference>
<dbReference type="Pfam" id="PF03358">
    <property type="entry name" value="FMN_red"/>
    <property type="match status" value="1"/>
</dbReference>
<name>A0A419T9X5_9FIRM</name>
<dbReference type="InterPro" id="IPR051796">
    <property type="entry name" value="ISF_SsuE-like"/>
</dbReference>
<dbReference type="Proteomes" id="UP000284177">
    <property type="component" value="Unassembled WGS sequence"/>
</dbReference>
<dbReference type="InterPro" id="IPR005025">
    <property type="entry name" value="FMN_Rdtase-like_dom"/>
</dbReference>
<dbReference type="PANTHER" id="PTHR43278:SF2">
    <property type="entry name" value="IRON-SULFUR FLAVOPROTEIN"/>
    <property type="match status" value="1"/>
</dbReference>